<reference evidence="1" key="1">
    <citation type="journal article" date="2021" name="New Phytol.">
        <title>Evolutionary innovations through gain and loss of genes in the ectomycorrhizal Boletales.</title>
        <authorList>
            <person name="Wu G."/>
            <person name="Miyauchi S."/>
            <person name="Morin E."/>
            <person name="Kuo A."/>
            <person name="Drula E."/>
            <person name="Varga T."/>
            <person name="Kohler A."/>
            <person name="Feng B."/>
            <person name="Cao Y."/>
            <person name="Lipzen A."/>
            <person name="Daum C."/>
            <person name="Hundley H."/>
            <person name="Pangilinan J."/>
            <person name="Johnson J."/>
            <person name="Barry K."/>
            <person name="LaButti K."/>
            <person name="Ng V."/>
            <person name="Ahrendt S."/>
            <person name="Min B."/>
            <person name="Choi I.G."/>
            <person name="Park H."/>
            <person name="Plett J.M."/>
            <person name="Magnuson J."/>
            <person name="Spatafora J.W."/>
            <person name="Nagy L.G."/>
            <person name="Henrissat B."/>
            <person name="Grigoriev I.V."/>
            <person name="Yang Z.L."/>
            <person name="Xu J."/>
            <person name="Martin F.M."/>
        </authorList>
    </citation>
    <scope>NUCLEOTIDE SEQUENCE</scope>
    <source>
        <strain evidence="1">KKN 215</strain>
    </source>
</reference>
<protein>
    <submittedName>
        <fullName evidence="1">Uncharacterized protein</fullName>
    </submittedName>
</protein>
<proteinExistence type="predicted"/>
<keyword evidence="2" id="KW-1185">Reference proteome</keyword>
<gene>
    <name evidence="1" type="ORF">BXZ70DRAFT_1077505</name>
</gene>
<organism evidence="1 2">
    <name type="scientific">Cristinia sonorae</name>
    <dbReference type="NCBI Taxonomy" id="1940300"/>
    <lineage>
        <taxon>Eukaryota</taxon>
        <taxon>Fungi</taxon>
        <taxon>Dikarya</taxon>
        <taxon>Basidiomycota</taxon>
        <taxon>Agaricomycotina</taxon>
        <taxon>Agaricomycetes</taxon>
        <taxon>Agaricomycetidae</taxon>
        <taxon>Agaricales</taxon>
        <taxon>Pleurotineae</taxon>
        <taxon>Stephanosporaceae</taxon>
        <taxon>Cristinia</taxon>
    </lineage>
</organism>
<dbReference type="AlphaFoldDB" id="A0A8K0UQ42"/>
<dbReference type="Proteomes" id="UP000813824">
    <property type="component" value="Unassembled WGS sequence"/>
</dbReference>
<evidence type="ECO:0000313" key="1">
    <source>
        <dbReference type="EMBL" id="KAH8100914.1"/>
    </source>
</evidence>
<dbReference type="EMBL" id="JAEVFJ010000014">
    <property type="protein sequence ID" value="KAH8100914.1"/>
    <property type="molecule type" value="Genomic_DNA"/>
</dbReference>
<evidence type="ECO:0000313" key="2">
    <source>
        <dbReference type="Proteomes" id="UP000813824"/>
    </source>
</evidence>
<comment type="caution">
    <text evidence="1">The sequence shown here is derived from an EMBL/GenBank/DDBJ whole genome shotgun (WGS) entry which is preliminary data.</text>
</comment>
<accession>A0A8K0UQ42</accession>
<name>A0A8K0UQ42_9AGAR</name>
<sequence>MSDRTSMRAPEMSCVCFGPFRSPPSSQMSSLTAFWGPFPPSLSLSSKPSGVIKTPLNILYRSSLDPVKVWRSGETLMDGCGPLRVHTLSPHPFLLLTHSPDLPPILLLSHPLLPSHPPIEVSY</sequence>